<dbReference type="PANTHER" id="PTHR42831">
    <property type="entry name" value="FE-S PROTEIN MATURATION AUXILIARY FACTOR YITW"/>
    <property type="match status" value="1"/>
</dbReference>
<feature type="domain" description="MIP18 family-like" evidence="1">
    <location>
        <begin position="85"/>
        <end position="161"/>
    </location>
</feature>
<organism evidence="2">
    <name type="scientific">marine metagenome</name>
    <dbReference type="NCBI Taxonomy" id="408172"/>
    <lineage>
        <taxon>unclassified sequences</taxon>
        <taxon>metagenomes</taxon>
        <taxon>ecological metagenomes</taxon>
    </lineage>
</organism>
<protein>
    <recommendedName>
        <fullName evidence="1">MIP18 family-like domain-containing protein</fullName>
    </recommendedName>
</protein>
<name>A0A382MDF9_9ZZZZ</name>
<dbReference type="EMBL" id="UINC01092923">
    <property type="protein sequence ID" value="SVC46919.1"/>
    <property type="molecule type" value="Genomic_DNA"/>
</dbReference>
<dbReference type="InterPro" id="IPR034904">
    <property type="entry name" value="FSCA_dom_sf"/>
</dbReference>
<dbReference type="InterPro" id="IPR017776">
    <property type="entry name" value="FeS_assembly_SufT_put"/>
</dbReference>
<dbReference type="AlphaFoldDB" id="A0A382MDF9"/>
<accession>A0A382MDF9</accession>
<reference evidence="2" key="1">
    <citation type="submission" date="2018-05" db="EMBL/GenBank/DDBJ databases">
        <authorList>
            <person name="Lanie J.A."/>
            <person name="Ng W.-L."/>
            <person name="Kazmierczak K.M."/>
            <person name="Andrzejewski T.M."/>
            <person name="Davidsen T.M."/>
            <person name="Wayne K.J."/>
            <person name="Tettelin H."/>
            <person name="Glass J.I."/>
            <person name="Rusch D."/>
            <person name="Podicherti R."/>
            <person name="Tsui H.-C.T."/>
            <person name="Winkler M.E."/>
        </authorList>
    </citation>
    <scope>NUCLEOTIDE SEQUENCE</scope>
</reference>
<dbReference type="Pfam" id="PF01883">
    <property type="entry name" value="FeS_assembly_P"/>
    <property type="match status" value="1"/>
</dbReference>
<dbReference type="NCBIfam" id="TIGR03406">
    <property type="entry name" value="FeS_long_SufT"/>
    <property type="match status" value="1"/>
</dbReference>
<sequence length="185" mass="19903">MDENKPIILNRDCDAILIPVGTPLNLSEGTAVLVTQALGGSYTVNVNGNLARIDAKNADALGFDVENSTVTDTKKEITGDGTVNEQSVWDQLKTCYDPEIPINIVELGLIYQCDITPLGADGNQIDITMTLTSPGCGMGDYLADDIRSKILALPNVAKVNVDVTFEPPWSYDMMSEAAKLETGMF</sequence>
<gene>
    <name evidence="2" type="ORF">METZ01_LOCUS299773</name>
</gene>
<dbReference type="InterPro" id="IPR002744">
    <property type="entry name" value="MIP18-like"/>
</dbReference>
<proteinExistence type="predicted"/>
<dbReference type="Gene3D" id="3.30.300.130">
    <property type="entry name" value="Fe-S cluster assembly (FSCA)"/>
    <property type="match status" value="1"/>
</dbReference>
<dbReference type="PANTHER" id="PTHR42831:SF1">
    <property type="entry name" value="FE-S PROTEIN MATURATION AUXILIARY FACTOR YITW"/>
    <property type="match status" value="1"/>
</dbReference>
<evidence type="ECO:0000313" key="2">
    <source>
        <dbReference type="EMBL" id="SVC46919.1"/>
    </source>
</evidence>
<evidence type="ECO:0000259" key="1">
    <source>
        <dbReference type="Pfam" id="PF01883"/>
    </source>
</evidence>
<dbReference type="SUPFAM" id="SSF117916">
    <property type="entry name" value="Fe-S cluster assembly (FSCA) domain-like"/>
    <property type="match status" value="1"/>
</dbReference>
<dbReference type="InterPro" id="IPR052339">
    <property type="entry name" value="Fe-S_Maturation_MIP18"/>
</dbReference>